<dbReference type="GO" id="GO:0005925">
    <property type="term" value="C:focal adhesion"/>
    <property type="evidence" value="ECO:0007669"/>
    <property type="project" value="UniProtKB-SubCell"/>
</dbReference>
<dbReference type="SUPFAM" id="SSF57196">
    <property type="entry name" value="EGF/Laminin"/>
    <property type="match status" value="2"/>
</dbReference>
<dbReference type="Gene3D" id="2.10.25.10">
    <property type="entry name" value="Laminin"/>
    <property type="match status" value="4"/>
</dbReference>
<feature type="disulfide bond" evidence="21">
    <location>
        <begin position="616"/>
        <end position="625"/>
    </location>
</feature>
<keyword evidence="16 23" id="KW-0472">Membrane</keyword>
<evidence type="ECO:0000256" key="8">
    <source>
        <dbReference type="ARBA" id="ARBA00022729"/>
    </source>
</evidence>
<dbReference type="Gene3D" id="1.20.5.100">
    <property type="entry name" value="Cytochrome c1, transmembrane anchor, C-terminal"/>
    <property type="match status" value="1"/>
</dbReference>
<keyword evidence="14 23" id="KW-1133">Transmembrane helix</keyword>
<evidence type="ECO:0000256" key="20">
    <source>
        <dbReference type="ARBA" id="ARBA00046864"/>
    </source>
</evidence>
<dbReference type="GO" id="GO:0060348">
    <property type="term" value="P:bone development"/>
    <property type="evidence" value="ECO:0007669"/>
    <property type="project" value="Ensembl"/>
</dbReference>
<dbReference type="FunFam" id="3.40.50.410:FF:000002">
    <property type="entry name" value="Integrin beta"/>
    <property type="match status" value="1"/>
</dbReference>
<dbReference type="GO" id="GO:0043129">
    <property type="term" value="P:surfactant homeostasis"/>
    <property type="evidence" value="ECO:0007669"/>
    <property type="project" value="Ensembl"/>
</dbReference>
<dbReference type="InterPro" id="IPR036465">
    <property type="entry name" value="vWFA_dom_sf"/>
</dbReference>
<evidence type="ECO:0000256" key="13">
    <source>
        <dbReference type="ARBA" id="ARBA00022949"/>
    </source>
</evidence>
<keyword evidence="10" id="KW-0106">Calcium</keyword>
<dbReference type="GO" id="GO:0009615">
    <property type="term" value="P:response to virus"/>
    <property type="evidence" value="ECO:0007669"/>
    <property type="project" value="Ensembl"/>
</dbReference>
<keyword evidence="7" id="KW-0479">Metal-binding</keyword>
<evidence type="ECO:0000256" key="1">
    <source>
        <dbReference type="ARBA" id="ARBA00004246"/>
    </source>
</evidence>
<evidence type="ECO:0000256" key="24">
    <source>
        <dbReference type="SAM" id="SignalP"/>
    </source>
</evidence>
<feature type="disulfide bond" evidence="21">
    <location>
        <begin position="655"/>
        <end position="665"/>
    </location>
</feature>
<feature type="disulfide bond" evidence="21">
    <location>
        <begin position="675"/>
        <end position="684"/>
    </location>
</feature>
<feature type="chain" id="PRO_5034785174" description="Integrin beta" evidence="24">
    <location>
        <begin position="20"/>
        <end position="840"/>
    </location>
</feature>
<dbReference type="GO" id="GO:0071479">
    <property type="term" value="P:cellular response to ionizing radiation"/>
    <property type="evidence" value="ECO:0007669"/>
    <property type="project" value="Ensembl"/>
</dbReference>
<accession>A0A8C9NP11</accession>
<dbReference type="Gene3D" id="4.10.1240.30">
    <property type="match status" value="1"/>
</dbReference>
<feature type="domain" description="Integrin beta subunit cytoplasmic" evidence="26">
    <location>
        <begin position="782"/>
        <end position="828"/>
    </location>
</feature>
<dbReference type="GO" id="GO:0061520">
    <property type="term" value="P:Langerhans cell differentiation"/>
    <property type="evidence" value="ECO:0007669"/>
    <property type="project" value="Ensembl"/>
</dbReference>
<comment type="subunit">
    <text evidence="20">Heterodimer of an alpha and a beta subunit. Interacts with FLNB. Interacts with HAX1. ITGAV:ITGB6 interacts with FBN1. ITGAV:ITGB6 interacts with TGFB1.</text>
</comment>
<keyword evidence="15 22" id="KW-0401">Integrin</keyword>
<evidence type="ECO:0000256" key="19">
    <source>
        <dbReference type="ARBA" id="ARBA00023180"/>
    </source>
</evidence>
<dbReference type="FunFam" id="2.10.25.10:FF:000328">
    <property type="entry name" value="Integrin beta"/>
    <property type="match status" value="1"/>
</dbReference>
<dbReference type="GO" id="GO:0009897">
    <property type="term" value="C:external side of plasma membrane"/>
    <property type="evidence" value="ECO:0007669"/>
    <property type="project" value="Ensembl"/>
</dbReference>
<dbReference type="InterPro" id="IPR032695">
    <property type="entry name" value="Integrin_dom_sf"/>
</dbReference>
<dbReference type="PRINTS" id="PR01186">
    <property type="entry name" value="INTEGRINB"/>
</dbReference>
<feature type="disulfide bond" evidence="21">
    <location>
        <begin position="609"/>
        <end position="614"/>
    </location>
</feature>
<dbReference type="GO" id="GO:0046872">
    <property type="term" value="F:metal ion binding"/>
    <property type="evidence" value="ECO:0007669"/>
    <property type="project" value="UniProtKB-KW"/>
</dbReference>
<proteinExistence type="inferred from homology"/>
<dbReference type="InterPro" id="IPR014836">
    <property type="entry name" value="Integrin_bsu_cyt_dom"/>
</dbReference>
<dbReference type="SMART" id="SM01242">
    <property type="entry name" value="Integrin_B_tail"/>
    <property type="match status" value="1"/>
</dbReference>
<dbReference type="GO" id="GO:0140677">
    <property type="term" value="F:molecular function activator activity"/>
    <property type="evidence" value="ECO:0007669"/>
    <property type="project" value="Ensembl"/>
</dbReference>
<protein>
    <recommendedName>
        <fullName evidence="22">Integrin beta</fullName>
    </recommendedName>
</protein>
<dbReference type="GO" id="GO:0000902">
    <property type="term" value="P:cell morphogenesis"/>
    <property type="evidence" value="ECO:0007669"/>
    <property type="project" value="Ensembl"/>
</dbReference>
<dbReference type="FunFam" id="2.10.25.10:FF:000075">
    <property type="entry name" value="Integrin beta"/>
    <property type="match status" value="1"/>
</dbReference>
<evidence type="ECO:0000256" key="17">
    <source>
        <dbReference type="ARBA" id="ARBA00023157"/>
    </source>
</evidence>
<dbReference type="GO" id="GO:0007179">
    <property type="term" value="P:transforming growth factor beta receptor signaling pathway"/>
    <property type="evidence" value="ECO:0007669"/>
    <property type="project" value="Ensembl"/>
</dbReference>
<evidence type="ECO:0000256" key="18">
    <source>
        <dbReference type="ARBA" id="ARBA00023170"/>
    </source>
</evidence>
<feature type="signal peptide" evidence="24">
    <location>
        <begin position="1"/>
        <end position="19"/>
    </location>
</feature>
<keyword evidence="8 24" id="KW-0732">Signal</keyword>
<keyword evidence="9" id="KW-0677">Repeat</keyword>
<dbReference type="Pfam" id="PF08725">
    <property type="entry name" value="Integrin_b_cyt"/>
    <property type="match status" value="1"/>
</dbReference>
<dbReference type="GeneTree" id="ENSGT01150000286919"/>
<feature type="disulfide bond" evidence="21">
    <location>
        <begin position="627"/>
        <end position="634"/>
    </location>
</feature>
<dbReference type="SUPFAM" id="SSF69687">
    <property type="entry name" value="Integrin beta tail domain"/>
    <property type="match status" value="1"/>
</dbReference>
<evidence type="ECO:0000256" key="23">
    <source>
        <dbReference type="SAM" id="Phobius"/>
    </source>
</evidence>
<feature type="disulfide bond" evidence="21">
    <location>
        <begin position="503"/>
        <end position="507"/>
    </location>
</feature>
<feature type="disulfide bond" evidence="21">
    <location>
        <begin position="248"/>
        <end position="255"/>
    </location>
</feature>
<evidence type="ECO:0000313" key="28">
    <source>
        <dbReference type="Ensembl" id="ENSSCAP00000020196.1"/>
    </source>
</evidence>
<dbReference type="Ensembl" id="ENSSCAT00000022548.1">
    <property type="protein sequence ID" value="ENSSCAP00000020196.1"/>
    <property type="gene ID" value="ENSSCAG00000014558.1"/>
</dbReference>
<reference evidence="28" key="2">
    <citation type="submission" date="2025-09" db="UniProtKB">
        <authorList>
            <consortium name="Ensembl"/>
        </authorList>
    </citation>
    <scope>IDENTIFICATION</scope>
</reference>
<dbReference type="PANTHER" id="PTHR10082:SF11">
    <property type="entry name" value="INTEGRIN BETA-6"/>
    <property type="match status" value="1"/>
</dbReference>
<name>A0A8C9NP11_SERCA</name>
<dbReference type="SMART" id="SM01241">
    <property type="entry name" value="Integrin_b_cyt"/>
    <property type="match status" value="1"/>
</dbReference>
<keyword evidence="12 22" id="KW-0130">Cell adhesion</keyword>
<keyword evidence="6 22" id="KW-0812">Transmembrane</keyword>
<feature type="disulfide bond" evidence="21">
    <location>
        <begin position="570"/>
        <end position="603"/>
    </location>
</feature>
<feature type="disulfide bond" evidence="21">
    <location>
        <begin position="445"/>
        <end position="457"/>
    </location>
</feature>
<dbReference type="PANTHER" id="PTHR10082">
    <property type="entry name" value="INTEGRIN BETA SUBUNIT"/>
    <property type="match status" value="1"/>
</dbReference>
<feature type="disulfide bond" evidence="21">
    <location>
        <begin position="668"/>
        <end position="671"/>
    </location>
</feature>
<dbReference type="GO" id="GO:0042060">
    <property type="term" value="P:wound healing"/>
    <property type="evidence" value="ECO:0007669"/>
    <property type="project" value="Ensembl"/>
</dbReference>
<feature type="disulfide bond" evidence="21">
    <location>
        <begin position="648"/>
        <end position="653"/>
    </location>
</feature>
<feature type="disulfide bond" evidence="21">
    <location>
        <begin position="568"/>
        <end position="573"/>
    </location>
</feature>
<evidence type="ECO:0000259" key="26">
    <source>
        <dbReference type="SMART" id="SM01241"/>
    </source>
</evidence>
<evidence type="ECO:0000256" key="10">
    <source>
        <dbReference type="ARBA" id="ARBA00022837"/>
    </source>
</evidence>
<dbReference type="PROSITE" id="PS52047">
    <property type="entry name" value="I_EGF_2"/>
    <property type="match status" value="2"/>
</dbReference>
<dbReference type="Gene3D" id="2.60.40.1510">
    <property type="entry name" value="ntegrin, alpha v. Chain A, domain 3"/>
    <property type="match status" value="1"/>
</dbReference>
<evidence type="ECO:0000313" key="29">
    <source>
        <dbReference type="Proteomes" id="UP000694409"/>
    </source>
</evidence>
<dbReference type="InterPro" id="IPR057243">
    <property type="entry name" value="Integrin_I-EGF_CS"/>
</dbReference>
<keyword evidence="11" id="KW-0460">Magnesium</keyword>
<dbReference type="InterPro" id="IPR002369">
    <property type="entry name" value="Integrin_bsu_VWA"/>
</dbReference>
<keyword evidence="13" id="KW-0965">Cell junction</keyword>
<feature type="disulfide bond" evidence="21">
    <location>
        <begin position="590"/>
        <end position="595"/>
    </location>
</feature>
<feature type="disulfide bond" evidence="21">
    <location>
        <begin position="700"/>
        <end position="729"/>
    </location>
</feature>
<keyword evidence="4" id="KW-1003">Cell membrane</keyword>
<feature type="disulfide bond" evidence="21">
    <location>
        <begin position="303"/>
        <end position="344"/>
    </location>
</feature>
<evidence type="ECO:0000256" key="12">
    <source>
        <dbReference type="ARBA" id="ARBA00022889"/>
    </source>
</evidence>
<feature type="disulfide bond" evidence="21">
    <location>
        <begin position="575"/>
        <end position="588"/>
    </location>
</feature>
<evidence type="ECO:0000259" key="25">
    <source>
        <dbReference type="SMART" id="SM00187"/>
    </source>
</evidence>
<evidence type="ECO:0000256" key="3">
    <source>
        <dbReference type="ARBA" id="ARBA00007449"/>
    </source>
</evidence>
<feature type="disulfide bond" evidence="21">
    <location>
        <begin position="681"/>
        <end position="753"/>
    </location>
</feature>
<dbReference type="Gene3D" id="3.40.50.410">
    <property type="entry name" value="von Willebrand factor, type A domain"/>
    <property type="match status" value="1"/>
</dbReference>
<dbReference type="PIRSF" id="PIRSF002512">
    <property type="entry name" value="Integrin_B"/>
    <property type="match status" value="1"/>
</dbReference>
<reference evidence="28" key="1">
    <citation type="submission" date="2025-08" db="UniProtKB">
        <authorList>
            <consortium name="Ensembl"/>
        </authorList>
    </citation>
    <scope>IDENTIFICATION</scope>
</reference>
<evidence type="ECO:0000256" key="7">
    <source>
        <dbReference type="ARBA" id="ARBA00022723"/>
    </source>
</evidence>
<feature type="disulfide bond" evidence="21">
    <location>
        <begin position="518"/>
        <end position="530"/>
    </location>
</feature>
<feature type="domain" description="Integrin beta subunit tail" evidence="27">
    <location>
        <begin position="675"/>
        <end position="758"/>
    </location>
</feature>
<evidence type="ECO:0000256" key="21">
    <source>
        <dbReference type="PIRSR" id="PIRSR002512-1"/>
    </source>
</evidence>
<feature type="transmembrane region" description="Helical" evidence="23">
    <location>
        <begin position="759"/>
        <end position="781"/>
    </location>
</feature>
<sequence length="840" mass="92719">MFTLLCAQLVLSTCPGSPCFHFCSWSDPLGLKFPRDPVYVTSENIPSRNAWFLQHSTFMQTIINKLLFFCHAASTENEWGLNCFASVSYFCKEITMCKNYTDSSGIHGRCDTLENLLSKGCQLNLIEFPISEVEIHRNDPLTASSQKNSSDVTQISPQKLTLRLRPGHEETIQIKVRQTEDYPIDLYYLMDLSASMDDDLNTIKELGSTLSKEMSKLTSNFRLGFGSFVEKPVSPFIKTTAAEINNPCRSVPYECLPTFGYKNVLPLTNDAEKFNEIVKEQRISANIDTPEGGFDAIMQAAVCKEKIGWRNDSLHLLVFVSDADSHFGMDSKLAGIVIPNDGNCHLDHNNEYSMSTVQEYPTIGQLIEKLVQNNVLLIFAVTNEQVHIYENYAKLIPGATVGRLQKDSGNILQLIIAAYQELRSEVELEILGETEGLNLSFMAICNNGTFFPHQRKCSHVKVGDTVSFNVSVSLSSCEKTRRLIKIKPVGLSDVLEMEIHPLCSCDCQAKAEKQSPKCSQGKGSLECGVCVCSPGYVGPRCECHESSLGASSCRGPAEQSSCSGRGDCYCGQCLCHPSPYGKVYGPRCECNDFSCVRHRGLQCAGNGDCDCGECRCHSGWTGEYCNCTTDTSTCMAEDGTLCSGRGECICGTCACTHPGASGQTCEKCPLCGDPCSSRWSCVECHLAADDKSLGDCSEKCKLVDATVSMAKDYSEDKSISCSLQGENECVTTFLLAVDEQGRTVIHNMERKDCAQHPNIPMIVVGVTLAILLIGIVLLCIWKLLVSLQDRKEVAKFEAEKSKVKWQTETNPLYRGSTTTFKNVTYKNQDVHKRPMAADFY</sequence>
<dbReference type="SMART" id="SM00187">
    <property type="entry name" value="INB"/>
    <property type="match status" value="1"/>
</dbReference>
<dbReference type="FunFam" id="1.20.5.100:FF:000004">
    <property type="entry name" value="Integrin beta"/>
    <property type="match status" value="1"/>
</dbReference>
<comment type="subcellular location">
    <subcellularLocation>
        <location evidence="1">Cell junction</location>
        <location evidence="1">Focal adhesion</location>
    </subcellularLocation>
    <subcellularLocation>
        <location evidence="2 22">Cell membrane</location>
        <topology evidence="2 22">Single-pass type I membrane protein</topology>
    </subcellularLocation>
</comment>
<dbReference type="Pfam" id="PF23105">
    <property type="entry name" value="EGF_integrin"/>
    <property type="match status" value="1"/>
</dbReference>
<gene>
    <name evidence="28" type="primary">ITGB6</name>
</gene>
<dbReference type="PROSITE" id="PS00243">
    <property type="entry name" value="I_EGF_1"/>
    <property type="match status" value="1"/>
</dbReference>
<feature type="disulfide bond" evidence="21">
    <location>
        <begin position="543"/>
        <end position="553"/>
    </location>
</feature>
<dbReference type="InterPro" id="IPR040622">
    <property type="entry name" value="EGF_integrin_1"/>
</dbReference>
<dbReference type="Pfam" id="PF18372">
    <property type="entry name" value="I-EGF_1"/>
    <property type="match status" value="1"/>
</dbReference>
<dbReference type="GO" id="GO:0071604">
    <property type="term" value="P:transforming growth factor beta production"/>
    <property type="evidence" value="ECO:0007669"/>
    <property type="project" value="Ensembl"/>
</dbReference>
<evidence type="ECO:0000256" key="6">
    <source>
        <dbReference type="ARBA" id="ARBA00022692"/>
    </source>
</evidence>
<dbReference type="GO" id="GO:0007160">
    <property type="term" value="P:cell-matrix adhesion"/>
    <property type="evidence" value="ECO:0007669"/>
    <property type="project" value="Ensembl"/>
</dbReference>
<evidence type="ECO:0000256" key="22">
    <source>
        <dbReference type="RuleBase" id="RU000633"/>
    </source>
</evidence>
<keyword evidence="5" id="KW-0245">EGF-like domain</keyword>
<evidence type="ECO:0000256" key="9">
    <source>
        <dbReference type="ARBA" id="ARBA00022737"/>
    </source>
</evidence>
<dbReference type="GO" id="GO:0055091">
    <property type="term" value="P:phospholipid homeostasis"/>
    <property type="evidence" value="ECO:0007669"/>
    <property type="project" value="Ensembl"/>
</dbReference>
<dbReference type="InterPro" id="IPR012896">
    <property type="entry name" value="Integrin_bsu_tail"/>
</dbReference>
<dbReference type="GO" id="GO:0006954">
    <property type="term" value="P:inflammatory response"/>
    <property type="evidence" value="ECO:0007669"/>
    <property type="project" value="Ensembl"/>
</dbReference>
<feature type="domain" description="Integrin beta subunit VWA" evidence="25">
    <location>
        <begin position="91"/>
        <end position="505"/>
    </location>
</feature>
<keyword evidence="18" id="KW-0675">Receptor</keyword>
<feature type="disulfide bond" evidence="21">
    <location>
        <begin position="477"/>
        <end position="721"/>
    </location>
</feature>
<evidence type="ECO:0000256" key="11">
    <source>
        <dbReference type="ARBA" id="ARBA00022842"/>
    </source>
</evidence>
<dbReference type="GO" id="GO:0043379">
    <property type="term" value="P:memory T cell differentiation"/>
    <property type="evidence" value="ECO:0007669"/>
    <property type="project" value="Ensembl"/>
</dbReference>
<feature type="disulfide bond" evidence="21">
    <location>
        <begin position="532"/>
        <end position="541"/>
    </location>
</feature>
<dbReference type="GO" id="GO:0060022">
    <property type="term" value="P:hard palate development"/>
    <property type="evidence" value="ECO:0007669"/>
    <property type="project" value="Ensembl"/>
</dbReference>
<evidence type="ECO:0000256" key="2">
    <source>
        <dbReference type="ARBA" id="ARBA00004251"/>
    </source>
</evidence>
<evidence type="ECO:0000256" key="5">
    <source>
        <dbReference type="ARBA" id="ARBA00022536"/>
    </source>
</evidence>
<dbReference type="GO" id="GO:0033627">
    <property type="term" value="P:cell adhesion mediated by integrin"/>
    <property type="evidence" value="ECO:0007669"/>
    <property type="project" value="Ensembl"/>
</dbReference>
<dbReference type="FunFam" id="2.10.25.10:FF:000043">
    <property type="entry name" value="Integrin beta"/>
    <property type="match status" value="1"/>
</dbReference>
<dbReference type="InterPro" id="IPR015812">
    <property type="entry name" value="Integrin_bsu"/>
</dbReference>
<dbReference type="SUPFAM" id="SSF69179">
    <property type="entry name" value="Integrin domains"/>
    <property type="match status" value="2"/>
</dbReference>
<dbReference type="GO" id="GO:0005178">
    <property type="term" value="F:integrin binding"/>
    <property type="evidence" value="ECO:0007669"/>
    <property type="project" value="Ensembl"/>
</dbReference>
<dbReference type="Pfam" id="PF07965">
    <property type="entry name" value="Integrin_B_tail"/>
    <property type="match status" value="1"/>
</dbReference>
<feature type="disulfide bond" evidence="21">
    <location>
        <begin position="650"/>
        <end position="696"/>
    </location>
</feature>
<dbReference type="GO" id="GO:0016477">
    <property type="term" value="P:cell migration"/>
    <property type="evidence" value="ECO:0007669"/>
    <property type="project" value="Ensembl"/>
</dbReference>
<dbReference type="GO" id="GO:0007229">
    <property type="term" value="P:integrin-mediated signaling pathway"/>
    <property type="evidence" value="ECO:0007669"/>
    <property type="project" value="UniProtKB-KW"/>
</dbReference>
<organism evidence="28 29">
    <name type="scientific">Serinus canaria</name>
    <name type="common">Island canary</name>
    <name type="synonym">Fringilla canaria</name>
    <dbReference type="NCBI Taxonomy" id="9135"/>
    <lineage>
        <taxon>Eukaryota</taxon>
        <taxon>Metazoa</taxon>
        <taxon>Chordata</taxon>
        <taxon>Craniata</taxon>
        <taxon>Vertebrata</taxon>
        <taxon>Euteleostomi</taxon>
        <taxon>Archelosauria</taxon>
        <taxon>Archosauria</taxon>
        <taxon>Dinosauria</taxon>
        <taxon>Saurischia</taxon>
        <taxon>Theropoda</taxon>
        <taxon>Coelurosauria</taxon>
        <taxon>Aves</taxon>
        <taxon>Neognathae</taxon>
        <taxon>Neoaves</taxon>
        <taxon>Telluraves</taxon>
        <taxon>Australaves</taxon>
        <taxon>Passeriformes</taxon>
        <taxon>Passeroidea</taxon>
        <taxon>Fringillidae</taxon>
        <taxon>Carduelinae</taxon>
        <taxon>Serinus</taxon>
    </lineage>
</organism>
<evidence type="ECO:0000256" key="4">
    <source>
        <dbReference type="ARBA" id="ARBA00022475"/>
    </source>
</evidence>
<dbReference type="GO" id="GO:0034685">
    <property type="term" value="C:integrin alphav-beta6 complex"/>
    <property type="evidence" value="ECO:0007669"/>
    <property type="project" value="Ensembl"/>
</dbReference>
<keyword evidence="29" id="KW-1185">Reference proteome</keyword>
<dbReference type="Proteomes" id="UP000694409">
    <property type="component" value="Unassembled WGS sequence"/>
</dbReference>
<dbReference type="InterPro" id="IPR057073">
    <property type="entry name" value="EGF_integrin_2"/>
</dbReference>
<comment type="similarity">
    <text evidence="3 22">Belongs to the integrin beta chain family.</text>
</comment>
<feature type="disulfide bond" evidence="21">
    <location>
        <begin position="527"/>
        <end position="562"/>
    </location>
</feature>
<dbReference type="SUPFAM" id="SSF53300">
    <property type="entry name" value="vWA-like"/>
    <property type="match status" value="1"/>
</dbReference>
<feature type="disulfide bond" evidence="21">
    <location>
        <begin position="97"/>
        <end position="110"/>
    </location>
</feature>
<evidence type="ECO:0000256" key="14">
    <source>
        <dbReference type="ARBA" id="ARBA00022989"/>
    </source>
</evidence>
<feature type="disulfide bond" evidence="21">
    <location>
        <begin position="611"/>
        <end position="642"/>
    </location>
</feature>
<evidence type="ECO:0000256" key="16">
    <source>
        <dbReference type="ARBA" id="ARBA00023136"/>
    </source>
</evidence>
<dbReference type="Pfam" id="PF00362">
    <property type="entry name" value="Integrin_beta"/>
    <property type="match status" value="1"/>
</dbReference>
<keyword evidence="19" id="KW-0325">Glycoprotein</keyword>
<dbReference type="GO" id="GO:0060435">
    <property type="term" value="P:bronchiole development"/>
    <property type="evidence" value="ECO:0007669"/>
    <property type="project" value="Ensembl"/>
</dbReference>
<dbReference type="InterPro" id="IPR036349">
    <property type="entry name" value="Integrin_bsu_tail_dom_sf"/>
</dbReference>
<dbReference type="GO" id="GO:0098609">
    <property type="term" value="P:cell-cell adhesion"/>
    <property type="evidence" value="ECO:0007669"/>
    <property type="project" value="TreeGrafter"/>
</dbReference>
<dbReference type="AlphaFoldDB" id="A0A8C9NP11"/>
<evidence type="ECO:0000256" key="15">
    <source>
        <dbReference type="ARBA" id="ARBA00023037"/>
    </source>
</evidence>
<dbReference type="GO" id="GO:0043588">
    <property type="term" value="P:skin development"/>
    <property type="evidence" value="ECO:0007669"/>
    <property type="project" value="Ensembl"/>
</dbReference>
<evidence type="ECO:0000259" key="27">
    <source>
        <dbReference type="SMART" id="SM01242"/>
    </source>
</evidence>
<keyword evidence="17 21" id="KW-1015">Disulfide bond</keyword>